<organism evidence="13">
    <name type="scientific">Petromyzon marinus</name>
    <name type="common">Sea lamprey</name>
    <dbReference type="NCBI Taxonomy" id="7757"/>
    <lineage>
        <taxon>Eukaryota</taxon>
        <taxon>Metazoa</taxon>
        <taxon>Chordata</taxon>
        <taxon>Craniata</taxon>
        <taxon>Vertebrata</taxon>
        <taxon>Cyclostomata</taxon>
        <taxon>Hyperoartia</taxon>
        <taxon>Petromyzontiformes</taxon>
        <taxon>Petromyzontidae</taxon>
        <taxon>Petromyzon</taxon>
    </lineage>
</organism>
<reference evidence="13" key="2">
    <citation type="submission" date="2025-09" db="UniProtKB">
        <authorList>
            <consortium name="Ensembl"/>
        </authorList>
    </citation>
    <scope>IDENTIFICATION</scope>
</reference>
<dbReference type="GO" id="GO:0006508">
    <property type="term" value="P:proteolysis"/>
    <property type="evidence" value="ECO:0007669"/>
    <property type="project" value="UniProtKB-KW"/>
</dbReference>
<dbReference type="InterPro" id="IPR043504">
    <property type="entry name" value="Peptidase_S1_PA_chymotrypsin"/>
</dbReference>
<dbReference type="PRINTS" id="PR00722">
    <property type="entry name" value="CHYMOTRYPSIN"/>
</dbReference>
<dbReference type="PROSITE" id="PS50240">
    <property type="entry name" value="TRYPSIN_DOM"/>
    <property type="match status" value="1"/>
</dbReference>
<proteinExistence type="predicted"/>
<feature type="domain" description="Peptidase S1" evidence="12">
    <location>
        <begin position="32"/>
        <end position="272"/>
    </location>
</feature>
<dbReference type="FunFam" id="2.40.10.10:FF:000120">
    <property type="entry name" value="Putative serine protease"/>
    <property type="match status" value="1"/>
</dbReference>
<keyword evidence="8" id="KW-1015">Disulfide bond</keyword>
<dbReference type="STRING" id="7757.ENSPMAP00000009381"/>
<evidence type="ECO:0000256" key="3">
    <source>
        <dbReference type="ARBA" id="ARBA00022670"/>
    </source>
</evidence>
<evidence type="ECO:0000256" key="8">
    <source>
        <dbReference type="ARBA" id="ARBA00023157"/>
    </source>
</evidence>
<evidence type="ECO:0000256" key="10">
    <source>
        <dbReference type="ARBA" id="ARBA00038991"/>
    </source>
</evidence>
<dbReference type="HOGENOM" id="CLU_006842_0_4_1"/>
<keyword evidence="3 11" id="KW-0645">Protease</keyword>
<dbReference type="EC" id="3.4.21.71" evidence="10"/>
<dbReference type="InterPro" id="IPR033116">
    <property type="entry name" value="TRYPSIN_SER"/>
</dbReference>
<evidence type="ECO:0000256" key="7">
    <source>
        <dbReference type="ARBA" id="ARBA00023145"/>
    </source>
</evidence>
<dbReference type="GO" id="GO:0004252">
    <property type="term" value="F:serine-type endopeptidase activity"/>
    <property type="evidence" value="ECO:0007669"/>
    <property type="project" value="UniProtKB-EC"/>
</dbReference>
<dbReference type="PANTHER" id="PTHR24257:SF19">
    <property type="entry name" value="CHYMOTRYPSIN-LIKE ELASTASE FAMILY MEMBER 2B"/>
    <property type="match status" value="1"/>
</dbReference>
<dbReference type="InterPro" id="IPR001254">
    <property type="entry name" value="Trypsin_dom"/>
</dbReference>
<dbReference type="OMA" id="CSSSEYW"/>
<dbReference type="SMART" id="SM00020">
    <property type="entry name" value="Tryp_SPc"/>
    <property type="match status" value="1"/>
</dbReference>
<dbReference type="InterPro" id="IPR018114">
    <property type="entry name" value="TRYPSIN_HIS"/>
</dbReference>
<name>S4RVZ1_PETMA</name>
<dbReference type="InterPro" id="IPR009003">
    <property type="entry name" value="Peptidase_S1_PA"/>
</dbReference>
<sequence length="272" mass="29704">VPGFISAQEDGAALLRNLKLQGIKINLQQARIVNGEDAVPNSWPWQISLATAWFPESPNDIYHTCGGVLLNSDWVLTAAHCIVTNYSQSVLLGKQNLHLFEEGQLHVQIKNIHVHPKWNALFPEYGFDLAFIELNESAPITNKIQPATLPYPGHILSNNPECYATGWGSLSTDGPSPSTLQQAKLPFVSYAKCSSSEYWGTTVKPSMICAGDSLHSTCYGDSGGPLNCKTDRGWEVHGITSFGFPTSCNFDTKPNVFTRVSGYSAWITSITG</sequence>
<dbReference type="CDD" id="cd00190">
    <property type="entry name" value="Tryp_SPc"/>
    <property type="match status" value="1"/>
</dbReference>
<evidence type="ECO:0000256" key="1">
    <source>
        <dbReference type="ARBA" id="ARBA00004613"/>
    </source>
</evidence>
<keyword evidence="6 11" id="KW-0720">Serine protease</keyword>
<dbReference type="Gene3D" id="2.40.10.10">
    <property type="entry name" value="Trypsin-like serine proteases"/>
    <property type="match status" value="2"/>
</dbReference>
<evidence type="ECO:0000256" key="4">
    <source>
        <dbReference type="ARBA" id="ARBA00022729"/>
    </source>
</evidence>
<comment type="catalytic activity">
    <reaction evidence="9">
        <text>Preferential cleavage: Leu-|-Xaa, Met-|-Xaa and Phe-|-Xaa. Hydrolyzes elastin.</text>
        <dbReference type="EC" id="3.4.21.71"/>
    </reaction>
</comment>
<keyword evidence="2" id="KW-0964">Secreted</keyword>
<dbReference type="PROSITE" id="PS00135">
    <property type="entry name" value="TRYPSIN_SER"/>
    <property type="match status" value="1"/>
</dbReference>
<keyword evidence="5 11" id="KW-0378">Hydrolase</keyword>
<dbReference type="InterPro" id="IPR001314">
    <property type="entry name" value="Peptidase_S1A"/>
</dbReference>
<evidence type="ECO:0000256" key="11">
    <source>
        <dbReference type="RuleBase" id="RU363034"/>
    </source>
</evidence>
<dbReference type="InterPro" id="IPR050850">
    <property type="entry name" value="Peptidase_S1_Elastase_sf"/>
</dbReference>
<dbReference type="PANTHER" id="PTHR24257">
    <property type="entry name" value="CHYMOTRYPSIN-LIKE ELASTASE FAMILY MEMBER"/>
    <property type="match status" value="1"/>
</dbReference>
<evidence type="ECO:0000259" key="12">
    <source>
        <dbReference type="PROSITE" id="PS50240"/>
    </source>
</evidence>
<evidence type="ECO:0000256" key="2">
    <source>
        <dbReference type="ARBA" id="ARBA00022525"/>
    </source>
</evidence>
<accession>S4RVZ1</accession>
<dbReference type="GO" id="GO:0005615">
    <property type="term" value="C:extracellular space"/>
    <property type="evidence" value="ECO:0007669"/>
    <property type="project" value="TreeGrafter"/>
</dbReference>
<keyword evidence="7" id="KW-0865">Zymogen</keyword>
<evidence type="ECO:0000256" key="6">
    <source>
        <dbReference type="ARBA" id="ARBA00022825"/>
    </source>
</evidence>
<evidence type="ECO:0000256" key="5">
    <source>
        <dbReference type="ARBA" id="ARBA00022801"/>
    </source>
</evidence>
<dbReference type="GeneTree" id="ENSGT01030000234528"/>
<dbReference type="SUPFAM" id="SSF50494">
    <property type="entry name" value="Trypsin-like serine proteases"/>
    <property type="match status" value="1"/>
</dbReference>
<dbReference type="AlphaFoldDB" id="S4RVZ1"/>
<evidence type="ECO:0000256" key="9">
    <source>
        <dbReference type="ARBA" id="ARBA00036026"/>
    </source>
</evidence>
<dbReference type="Ensembl" id="ENSPMAT00000009421.1">
    <property type="protein sequence ID" value="ENSPMAP00000009381.1"/>
    <property type="gene ID" value="ENSPMAG00000008474.1"/>
</dbReference>
<comment type="subcellular location">
    <subcellularLocation>
        <location evidence="1">Secreted</location>
    </subcellularLocation>
</comment>
<reference evidence="13" key="1">
    <citation type="submission" date="2025-08" db="UniProtKB">
        <authorList>
            <consortium name="Ensembl"/>
        </authorList>
    </citation>
    <scope>IDENTIFICATION</scope>
</reference>
<evidence type="ECO:0000313" key="13">
    <source>
        <dbReference type="Ensembl" id="ENSPMAP00000009381.1"/>
    </source>
</evidence>
<keyword evidence="4" id="KW-0732">Signal</keyword>
<dbReference type="Pfam" id="PF00089">
    <property type="entry name" value="Trypsin"/>
    <property type="match status" value="1"/>
</dbReference>
<dbReference type="PROSITE" id="PS00134">
    <property type="entry name" value="TRYPSIN_HIS"/>
    <property type="match status" value="1"/>
</dbReference>
<protein>
    <recommendedName>
        <fullName evidence="10">pancreatic elastase II</fullName>
        <ecNumber evidence="10">3.4.21.71</ecNumber>
    </recommendedName>
</protein>